<evidence type="ECO:0000313" key="3">
    <source>
        <dbReference type="Proteomes" id="UP001141552"/>
    </source>
</evidence>
<dbReference type="PANTHER" id="PTHR48011:SF55">
    <property type="entry name" value="PROTEIN KINASE DOMAIN-CONTAINING PROTEIN"/>
    <property type="match status" value="1"/>
</dbReference>
<gene>
    <name evidence="2" type="ORF">Tsubulata_028626</name>
</gene>
<proteinExistence type="predicted"/>
<dbReference type="InterPro" id="IPR052751">
    <property type="entry name" value="Plant_MAPKKK"/>
</dbReference>
<dbReference type="PROSITE" id="PS00108">
    <property type="entry name" value="PROTEIN_KINASE_ST"/>
    <property type="match status" value="1"/>
</dbReference>
<feature type="domain" description="Protein kinase" evidence="1">
    <location>
        <begin position="51"/>
        <end position="339"/>
    </location>
</feature>
<sequence>MAVMVQCEYSGEGLKKRPEAKRRRRAYFARFNPYKPDGPSSTLESSHGVSWERNRLLGKGGFGYVFLARRRKKRAGVLGRQENQEAGELPLFLAVKSATSVDSLSLVHEKRVFHDLQRGSCPYILKCYGREVAELTSGDKIYNLLLEYCSGFNLEHWIIDSGTGLPESHVKRYVRDIVKGLKYIHGRGYVHCDIKPSNILLVPIKKRMPTGYLAKIGDFGLAMSIKEGEEGEKIEGMRGTPSYMSPELVREKQIGYGADIWALGCSMVEMLSGKSAWYSAGGNQSVNGDALLHIIGYTDYLPQLPSSASNDALDFMSKCLCRNPQERWSAEKLLGHPFLYREDPKRCNLIVLD</sequence>
<evidence type="ECO:0000313" key="2">
    <source>
        <dbReference type="EMBL" id="KAJ4832865.1"/>
    </source>
</evidence>
<dbReference type="Gene3D" id="1.10.510.10">
    <property type="entry name" value="Transferase(Phosphotransferase) domain 1"/>
    <property type="match status" value="1"/>
</dbReference>
<reference evidence="2" key="1">
    <citation type="submission" date="2022-02" db="EMBL/GenBank/DDBJ databases">
        <authorList>
            <person name="Henning P.M."/>
            <person name="McCubbin A.G."/>
            <person name="Shore J.S."/>
        </authorList>
    </citation>
    <scope>NUCLEOTIDE SEQUENCE</scope>
    <source>
        <strain evidence="2">F60SS</strain>
        <tissue evidence="2">Leaves</tissue>
    </source>
</reference>
<dbReference type="AlphaFoldDB" id="A0A9Q0FLL6"/>
<dbReference type="InterPro" id="IPR000719">
    <property type="entry name" value="Prot_kinase_dom"/>
</dbReference>
<dbReference type="Proteomes" id="UP001141552">
    <property type="component" value="Unassembled WGS sequence"/>
</dbReference>
<name>A0A9Q0FLL6_9ROSI</name>
<dbReference type="Pfam" id="PF00069">
    <property type="entry name" value="Pkinase"/>
    <property type="match status" value="1"/>
</dbReference>
<organism evidence="2 3">
    <name type="scientific">Turnera subulata</name>
    <dbReference type="NCBI Taxonomy" id="218843"/>
    <lineage>
        <taxon>Eukaryota</taxon>
        <taxon>Viridiplantae</taxon>
        <taxon>Streptophyta</taxon>
        <taxon>Embryophyta</taxon>
        <taxon>Tracheophyta</taxon>
        <taxon>Spermatophyta</taxon>
        <taxon>Magnoliopsida</taxon>
        <taxon>eudicotyledons</taxon>
        <taxon>Gunneridae</taxon>
        <taxon>Pentapetalae</taxon>
        <taxon>rosids</taxon>
        <taxon>fabids</taxon>
        <taxon>Malpighiales</taxon>
        <taxon>Passifloraceae</taxon>
        <taxon>Turnera</taxon>
    </lineage>
</organism>
<protein>
    <recommendedName>
        <fullName evidence="1">Protein kinase domain-containing protein</fullName>
    </recommendedName>
</protein>
<reference evidence="2" key="2">
    <citation type="journal article" date="2023" name="Plants (Basel)">
        <title>Annotation of the Turnera subulata (Passifloraceae) Draft Genome Reveals the S-Locus Evolved after the Divergence of Turneroideae from Passifloroideae in a Stepwise Manner.</title>
        <authorList>
            <person name="Henning P.M."/>
            <person name="Roalson E.H."/>
            <person name="Mir W."/>
            <person name="McCubbin A.G."/>
            <person name="Shore J.S."/>
        </authorList>
    </citation>
    <scope>NUCLEOTIDE SEQUENCE</scope>
    <source>
        <strain evidence="2">F60SS</strain>
    </source>
</reference>
<dbReference type="GO" id="GO:0007165">
    <property type="term" value="P:signal transduction"/>
    <property type="evidence" value="ECO:0007669"/>
    <property type="project" value="TreeGrafter"/>
</dbReference>
<dbReference type="InterPro" id="IPR008271">
    <property type="entry name" value="Ser/Thr_kinase_AS"/>
</dbReference>
<dbReference type="EMBL" id="JAKUCV010005061">
    <property type="protein sequence ID" value="KAJ4832865.1"/>
    <property type="molecule type" value="Genomic_DNA"/>
</dbReference>
<dbReference type="SMART" id="SM00220">
    <property type="entry name" value="S_TKc"/>
    <property type="match status" value="1"/>
</dbReference>
<dbReference type="SUPFAM" id="SSF56112">
    <property type="entry name" value="Protein kinase-like (PK-like)"/>
    <property type="match status" value="1"/>
</dbReference>
<accession>A0A9Q0FLL6</accession>
<dbReference type="GO" id="GO:0004672">
    <property type="term" value="F:protein kinase activity"/>
    <property type="evidence" value="ECO:0007669"/>
    <property type="project" value="InterPro"/>
</dbReference>
<dbReference type="OrthoDB" id="8693905at2759"/>
<comment type="caution">
    <text evidence="2">The sequence shown here is derived from an EMBL/GenBank/DDBJ whole genome shotgun (WGS) entry which is preliminary data.</text>
</comment>
<keyword evidence="3" id="KW-1185">Reference proteome</keyword>
<dbReference type="PANTHER" id="PTHR48011">
    <property type="entry name" value="CCR4-NOT TRANSCRIPTIONAL COMPLEX SUBUNIT CAF120-RELATED"/>
    <property type="match status" value="1"/>
</dbReference>
<dbReference type="PROSITE" id="PS50011">
    <property type="entry name" value="PROTEIN_KINASE_DOM"/>
    <property type="match status" value="1"/>
</dbReference>
<evidence type="ECO:0000259" key="1">
    <source>
        <dbReference type="PROSITE" id="PS50011"/>
    </source>
</evidence>
<dbReference type="GO" id="GO:0005524">
    <property type="term" value="F:ATP binding"/>
    <property type="evidence" value="ECO:0007669"/>
    <property type="project" value="InterPro"/>
</dbReference>
<dbReference type="InterPro" id="IPR011009">
    <property type="entry name" value="Kinase-like_dom_sf"/>
</dbReference>